<comment type="caution">
    <text evidence="1">The sequence shown here is derived from an EMBL/GenBank/DDBJ whole genome shotgun (WGS) entry which is preliminary data.</text>
</comment>
<dbReference type="AlphaFoldDB" id="A0A4C1Y9F1"/>
<organism evidence="1 2">
    <name type="scientific">Eumeta variegata</name>
    <name type="common">Bagworm moth</name>
    <name type="synonym">Eumeta japonica</name>
    <dbReference type="NCBI Taxonomy" id="151549"/>
    <lineage>
        <taxon>Eukaryota</taxon>
        <taxon>Metazoa</taxon>
        <taxon>Ecdysozoa</taxon>
        <taxon>Arthropoda</taxon>
        <taxon>Hexapoda</taxon>
        <taxon>Insecta</taxon>
        <taxon>Pterygota</taxon>
        <taxon>Neoptera</taxon>
        <taxon>Endopterygota</taxon>
        <taxon>Lepidoptera</taxon>
        <taxon>Glossata</taxon>
        <taxon>Ditrysia</taxon>
        <taxon>Tineoidea</taxon>
        <taxon>Psychidae</taxon>
        <taxon>Oiketicinae</taxon>
        <taxon>Eumeta</taxon>
    </lineage>
</organism>
<dbReference type="EMBL" id="BGZK01001101">
    <property type="protein sequence ID" value="GBP71239.1"/>
    <property type="molecule type" value="Genomic_DNA"/>
</dbReference>
<gene>
    <name evidence="1" type="ORF">EVAR_44878_1</name>
</gene>
<evidence type="ECO:0000313" key="2">
    <source>
        <dbReference type="Proteomes" id="UP000299102"/>
    </source>
</evidence>
<accession>A0A4C1Y9F1</accession>
<reference evidence="1 2" key="1">
    <citation type="journal article" date="2019" name="Commun. Biol.">
        <title>The bagworm genome reveals a unique fibroin gene that provides high tensile strength.</title>
        <authorList>
            <person name="Kono N."/>
            <person name="Nakamura H."/>
            <person name="Ohtoshi R."/>
            <person name="Tomita M."/>
            <person name="Numata K."/>
            <person name="Arakawa K."/>
        </authorList>
    </citation>
    <scope>NUCLEOTIDE SEQUENCE [LARGE SCALE GENOMIC DNA]</scope>
</reference>
<proteinExistence type="predicted"/>
<sequence>MEEAMLGIFLREKIRNEDIRRISKLKRQRAGHIARRAGNRWGRKVLKWRSLTERSSSGRPVTGWTNDLVKVADHRSSQLA</sequence>
<dbReference type="OrthoDB" id="407509at2759"/>
<evidence type="ECO:0000313" key="1">
    <source>
        <dbReference type="EMBL" id="GBP71239.1"/>
    </source>
</evidence>
<dbReference type="Proteomes" id="UP000299102">
    <property type="component" value="Unassembled WGS sequence"/>
</dbReference>
<name>A0A4C1Y9F1_EUMVA</name>
<protein>
    <submittedName>
        <fullName evidence="1">Uncharacterized protein</fullName>
    </submittedName>
</protein>
<keyword evidence="2" id="KW-1185">Reference proteome</keyword>